<keyword evidence="3" id="KW-1185">Reference proteome</keyword>
<sequence>MVQQHEDAGRELWTWWRLVVVAVACGLGTAALQVWLLGQDSGTATAAAGWTVPMVLPAAAALAAGWVDSAVSRRALLWLAVAGYAVLGVSSLLSVAVGYLAAGGMLAVAAVTCSDSRRNGSLLTADPGHRH</sequence>
<dbReference type="STRING" id="1758689.SGUI_2132"/>
<keyword evidence="1" id="KW-1133">Transmembrane helix</keyword>
<protein>
    <submittedName>
        <fullName evidence="2">Uncharacterized protein</fullName>
    </submittedName>
</protein>
<gene>
    <name evidence="2" type="ORF">SGUI_2132</name>
</gene>
<feature type="transmembrane region" description="Helical" evidence="1">
    <location>
        <begin position="47"/>
        <end position="67"/>
    </location>
</feature>
<dbReference type="AlphaFoldDB" id="A0A1B1NDK4"/>
<organism evidence="2 3">
    <name type="scientific">Serinicoccus hydrothermalis</name>
    <dbReference type="NCBI Taxonomy" id="1758689"/>
    <lineage>
        <taxon>Bacteria</taxon>
        <taxon>Bacillati</taxon>
        <taxon>Actinomycetota</taxon>
        <taxon>Actinomycetes</taxon>
        <taxon>Micrococcales</taxon>
        <taxon>Ornithinimicrobiaceae</taxon>
        <taxon>Serinicoccus</taxon>
    </lineage>
</organism>
<evidence type="ECO:0000256" key="1">
    <source>
        <dbReference type="SAM" id="Phobius"/>
    </source>
</evidence>
<dbReference type="Proteomes" id="UP000092482">
    <property type="component" value="Chromosome"/>
</dbReference>
<dbReference type="RefSeq" id="WP_066639928.1">
    <property type="nucleotide sequence ID" value="NZ_CP014989.1"/>
</dbReference>
<reference evidence="2 3" key="1">
    <citation type="submission" date="2016-03" db="EMBL/GenBank/DDBJ databases">
        <title>Shallow-sea hydrothermal system.</title>
        <authorList>
            <person name="Tang K."/>
        </authorList>
    </citation>
    <scope>NUCLEOTIDE SEQUENCE [LARGE SCALE GENOMIC DNA]</scope>
    <source>
        <strain evidence="2 3">JLT9</strain>
    </source>
</reference>
<proteinExistence type="predicted"/>
<feature type="transmembrane region" description="Helical" evidence="1">
    <location>
        <begin position="12"/>
        <end position="35"/>
    </location>
</feature>
<keyword evidence="1" id="KW-0472">Membrane</keyword>
<accession>A0A1B1NDK4</accession>
<evidence type="ECO:0000313" key="2">
    <source>
        <dbReference type="EMBL" id="ANS79528.1"/>
    </source>
</evidence>
<dbReference type="EMBL" id="CP014989">
    <property type="protein sequence ID" value="ANS79528.1"/>
    <property type="molecule type" value="Genomic_DNA"/>
</dbReference>
<evidence type="ECO:0000313" key="3">
    <source>
        <dbReference type="Proteomes" id="UP000092482"/>
    </source>
</evidence>
<dbReference type="KEGG" id="serj:SGUI_2132"/>
<keyword evidence="1" id="KW-0812">Transmembrane</keyword>
<feature type="transmembrane region" description="Helical" evidence="1">
    <location>
        <begin position="76"/>
        <end position="102"/>
    </location>
</feature>
<name>A0A1B1NDK4_9MICO</name>